<name>A0A250F411_CAPSP</name>
<sequence length="335" mass="40376">MYRFGEPKSLDTITAKDVIDNKLWVWETKEMNINIKESIEEMTAALLRMADDICYNRISRKVVYFTRLIKEKQKKEGFEETDRNTFQLYKKGKFLTAEQLVTEIKKHQKYLNEVDLNLYFSSAEKTVVLACLIFTEKKNWFSYKLSERLIFHCGIKISPSYSTNQENGKMDVNWHLDKFFAKMTKEEIKFLVVVFRQIYLSIQRVNNAEKEAYFSFFTKRMKYYLYAQRLLKKKTQQEEIKLRYIAMYETLNKFILFVKEKPYPAYELRYEIFKFSANIYSYLESKLFFSNRKKYAYVEHYNQNDLHGQTFDTIEEVLNKLGCHNIITDIHNTTI</sequence>
<evidence type="ECO:0000313" key="2">
    <source>
        <dbReference type="Proteomes" id="UP000217334"/>
    </source>
</evidence>
<accession>A0A250F411</accession>
<dbReference type="AlphaFoldDB" id="A0A250F411"/>
<reference evidence="2" key="1">
    <citation type="submission" date="2017-06" db="EMBL/GenBank/DDBJ databases">
        <title>Capnocytophaga spp. assemblies.</title>
        <authorList>
            <person name="Gulvik C.A."/>
        </authorList>
    </citation>
    <scope>NUCLEOTIDE SEQUENCE [LARGE SCALE GENOMIC DNA]</scope>
    <source>
        <strain evidence="2">H4486</strain>
    </source>
</reference>
<dbReference type="RefSeq" id="WP_095900971.1">
    <property type="nucleotide sequence ID" value="NZ_CP022383.1"/>
</dbReference>
<protein>
    <submittedName>
        <fullName evidence="1">Uncharacterized protein</fullName>
    </submittedName>
</protein>
<dbReference type="Proteomes" id="UP000217334">
    <property type="component" value="Chromosome"/>
</dbReference>
<organism evidence="1 2">
    <name type="scientific">Capnocytophaga sputigena</name>
    <dbReference type="NCBI Taxonomy" id="1019"/>
    <lineage>
        <taxon>Bacteria</taxon>
        <taxon>Pseudomonadati</taxon>
        <taxon>Bacteroidota</taxon>
        <taxon>Flavobacteriia</taxon>
        <taxon>Flavobacteriales</taxon>
        <taxon>Flavobacteriaceae</taxon>
        <taxon>Capnocytophaga</taxon>
    </lineage>
</organism>
<proteinExistence type="predicted"/>
<gene>
    <name evidence="1" type="ORF">CGC59_04300</name>
</gene>
<dbReference type="EMBL" id="CP022383">
    <property type="protein sequence ID" value="ATA78945.1"/>
    <property type="molecule type" value="Genomic_DNA"/>
</dbReference>
<evidence type="ECO:0000313" key="1">
    <source>
        <dbReference type="EMBL" id="ATA78945.1"/>
    </source>
</evidence>